<name>A0ABQ2W8I8_9ACTN</name>
<evidence type="ECO:0000313" key="2">
    <source>
        <dbReference type="Proteomes" id="UP000660675"/>
    </source>
</evidence>
<accession>A0ABQ2W8I8</accession>
<keyword evidence="2" id="KW-1185">Reference proteome</keyword>
<proteinExistence type="predicted"/>
<organism evidence="1 2">
    <name type="scientific">Streptomyces gelaticus</name>
    <dbReference type="NCBI Taxonomy" id="285446"/>
    <lineage>
        <taxon>Bacteria</taxon>
        <taxon>Bacillati</taxon>
        <taxon>Actinomycetota</taxon>
        <taxon>Actinomycetes</taxon>
        <taxon>Kitasatosporales</taxon>
        <taxon>Streptomycetaceae</taxon>
        <taxon>Streptomyces</taxon>
    </lineage>
</organism>
<protein>
    <submittedName>
        <fullName evidence="1">Uncharacterized protein</fullName>
    </submittedName>
</protein>
<reference evidence="2" key="1">
    <citation type="journal article" date="2019" name="Int. J. Syst. Evol. Microbiol.">
        <title>The Global Catalogue of Microorganisms (GCM) 10K type strain sequencing project: providing services to taxonomists for standard genome sequencing and annotation.</title>
        <authorList>
            <consortium name="The Broad Institute Genomics Platform"/>
            <consortium name="The Broad Institute Genome Sequencing Center for Infectious Disease"/>
            <person name="Wu L."/>
            <person name="Ma J."/>
        </authorList>
    </citation>
    <scope>NUCLEOTIDE SEQUENCE [LARGE SCALE GENOMIC DNA]</scope>
    <source>
        <strain evidence="2">JCM 4376</strain>
    </source>
</reference>
<evidence type="ECO:0000313" key="1">
    <source>
        <dbReference type="EMBL" id="GGV96806.1"/>
    </source>
</evidence>
<dbReference type="EMBL" id="BMTF01000042">
    <property type="protein sequence ID" value="GGV96806.1"/>
    <property type="molecule type" value="Genomic_DNA"/>
</dbReference>
<gene>
    <name evidence="1" type="ORF">GCM10015535_66910</name>
</gene>
<sequence>MRSDATEIQVRGPVAGRGGRSVFVSGKSKQNTMKATVIADDRGRTLWTDGLRPGRMLLGTTARSGVIRRAGPKSSAEAGHYLPPACSAIASASQVVFGQRVS</sequence>
<comment type="caution">
    <text evidence="1">The sequence shown here is derived from an EMBL/GenBank/DDBJ whole genome shotgun (WGS) entry which is preliminary data.</text>
</comment>
<dbReference type="Proteomes" id="UP000660675">
    <property type="component" value="Unassembled WGS sequence"/>
</dbReference>